<dbReference type="SMART" id="SM00347">
    <property type="entry name" value="HTH_MARR"/>
    <property type="match status" value="1"/>
</dbReference>
<sequence length="153" mass="16762">MGDELRDDIGATLVRFIASVVLHNHVVAQRVGLGPSDSQFMTLLNTHGPLTPGQLAEHTSLSTGTVTGVLDRLERGGFVRRERDPADRRKVLVVADEQTLRERLAPHYAEYAAHLDELLRRRSPGELRVIADFLAELTGSAPPQPTTPDAVEP</sequence>
<name>A0ABW1J2W2_9PSEU</name>
<dbReference type="InterPro" id="IPR039422">
    <property type="entry name" value="MarR/SlyA-like"/>
</dbReference>
<dbReference type="EMBL" id="JBHSQW010000026">
    <property type="protein sequence ID" value="MFC5995178.1"/>
    <property type="molecule type" value="Genomic_DNA"/>
</dbReference>
<dbReference type="Pfam" id="PF01047">
    <property type="entry name" value="MarR"/>
    <property type="match status" value="1"/>
</dbReference>
<keyword evidence="3" id="KW-1185">Reference proteome</keyword>
<dbReference type="Proteomes" id="UP001596302">
    <property type="component" value="Unassembled WGS sequence"/>
</dbReference>
<protein>
    <submittedName>
        <fullName evidence="2">MarR family winged helix-turn-helix transcriptional regulator</fullName>
    </submittedName>
</protein>
<dbReference type="InterPro" id="IPR036390">
    <property type="entry name" value="WH_DNA-bd_sf"/>
</dbReference>
<gene>
    <name evidence="2" type="ORF">ACFQE5_13250</name>
</gene>
<dbReference type="PROSITE" id="PS50995">
    <property type="entry name" value="HTH_MARR_2"/>
    <property type="match status" value="1"/>
</dbReference>
<dbReference type="InterPro" id="IPR011991">
    <property type="entry name" value="ArsR-like_HTH"/>
</dbReference>
<comment type="caution">
    <text evidence="2">The sequence shown here is derived from an EMBL/GenBank/DDBJ whole genome shotgun (WGS) entry which is preliminary data.</text>
</comment>
<dbReference type="Gene3D" id="1.10.10.10">
    <property type="entry name" value="Winged helix-like DNA-binding domain superfamily/Winged helix DNA-binding domain"/>
    <property type="match status" value="1"/>
</dbReference>
<dbReference type="PANTHER" id="PTHR33164:SF106">
    <property type="entry name" value="TRANSCRIPTIONAL REGULATORY PROTEIN"/>
    <property type="match status" value="1"/>
</dbReference>
<dbReference type="PRINTS" id="PR00598">
    <property type="entry name" value="HTHMARR"/>
</dbReference>
<dbReference type="PANTHER" id="PTHR33164">
    <property type="entry name" value="TRANSCRIPTIONAL REGULATOR, MARR FAMILY"/>
    <property type="match status" value="1"/>
</dbReference>
<dbReference type="SUPFAM" id="SSF46785">
    <property type="entry name" value="Winged helix' DNA-binding domain"/>
    <property type="match status" value="1"/>
</dbReference>
<accession>A0ABW1J2W2</accession>
<dbReference type="CDD" id="cd00090">
    <property type="entry name" value="HTH_ARSR"/>
    <property type="match status" value="1"/>
</dbReference>
<reference evidence="3" key="1">
    <citation type="journal article" date="2019" name="Int. J. Syst. Evol. Microbiol.">
        <title>The Global Catalogue of Microorganisms (GCM) 10K type strain sequencing project: providing services to taxonomists for standard genome sequencing and annotation.</title>
        <authorList>
            <consortium name="The Broad Institute Genomics Platform"/>
            <consortium name="The Broad Institute Genome Sequencing Center for Infectious Disease"/>
            <person name="Wu L."/>
            <person name="Ma J."/>
        </authorList>
    </citation>
    <scope>NUCLEOTIDE SEQUENCE [LARGE SCALE GENOMIC DNA]</scope>
    <source>
        <strain evidence="3">CCM 8391</strain>
    </source>
</reference>
<feature type="domain" description="HTH marR-type" evidence="1">
    <location>
        <begin position="6"/>
        <end position="139"/>
    </location>
</feature>
<proteinExistence type="predicted"/>
<organism evidence="2 3">
    <name type="scientific">Pseudonocardia hispaniensis</name>
    <dbReference type="NCBI Taxonomy" id="904933"/>
    <lineage>
        <taxon>Bacteria</taxon>
        <taxon>Bacillati</taxon>
        <taxon>Actinomycetota</taxon>
        <taxon>Actinomycetes</taxon>
        <taxon>Pseudonocardiales</taxon>
        <taxon>Pseudonocardiaceae</taxon>
        <taxon>Pseudonocardia</taxon>
    </lineage>
</organism>
<dbReference type="InterPro" id="IPR036388">
    <property type="entry name" value="WH-like_DNA-bd_sf"/>
</dbReference>
<evidence type="ECO:0000313" key="2">
    <source>
        <dbReference type="EMBL" id="MFC5995178.1"/>
    </source>
</evidence>
<evidence type="ECO:0000259" key="1">
    <source>
        <dbReference type="PROSITE" id="PS50995"/>
    </source>
</evidence>
<evidence type="ECO:0000313" key="3">
    <source>
        <dbReference type="Proteomes" id="UP001596302"/>
    </source>
</evidence>
<dbReference type="InterPro" id="IPR000835">
    <property type="entry name" value="HTH_MarR-typ"/>
</dbReference>
<dbReference type="RefSeq" id="WP_379585198.1">
    <property type="nucleotide sequence ID" value="NZ_JBHSQW010000026.1"/>
</dbReference>